<dbReference type="GO" id="GO:0008324">
    <property type="term" value="F:monoatomic cation transmembrane transporter activity"/>
    <property type="evidence" value="ECO:0007669"/>
    <property type="project" value="InterPro"/>
</dbReference>
<reference evidence="7 8" key="1">
    <citation type="submission" date="2017-08" db="EMBL/GenBank/DDBJ databases">
        <title>Halovibrio sewagensis sp. nov., isolated from wastewater of high salinity.</title>
        <authorList>
            <person name="Dong X."/>
            <person name="Zhang G."/>
        </authorList>
    </citation>
    <scope>NUCLEOTIDE SEQUENCE [LARGE SCALE GENOMIC DNA]</scope>
    <source>
        <strain evidence="7 8">YL5-2</strain>
    </source>
</reference>
<dbReference type="RefSeq" id="WP_095618115.1">
    <property type="nucleotide sequence ID" value="NZ_NSKD01000006.1"/>
</dbReference>
<dbReference type="AlphaFoldDB" id="A0A2A2F3X7"/>
<dbReference type="PANTHER" id="PTHR34584">
    <property type="entry name" value="NA(+)/H(+) ANTIPORTER SUBUNIT E1"/>
    <property type="match status" value="1"/>
</dbReference>
<keyword evidence="4" id="KW-0812">Transmembrane</keyword>
<dbReference type="Proteomes" id="UP000218896">
    <property type="component" value="Unassembled WGS sequence"/>
</dbReference>
<dbReference type="PANTHER" id="PTHR34584:SF1">
    <property type="entry name" value="NA(+)_H(+) ANTIPORTER SUBUNIT E1"/>
    <property type="match status" value="1"/>
</dbReference>
<keyword evidence="5" id="KW-1133">Transmembrane helix</keyword>
<gene>
    <name evidence="7" type="ORF">CK501_12690</name>
</gene>
<keyword evidence="8" id="KW-1185">Reference proteome</keyword>
<dbReference type="GO" id="GO:0005886">
    <property type="term" value="C:plasma membrane"/>
    <property type="evidence" value="ECO:0007669"/>
    <property type="project" value="UniProtKB-SubCell"/>
</dbReference>
<dbReference type="Pfam" id="PF01899">
    <property type="entry name" value="MNHE"/>
    <property type="match status" value="1"/>
</dbReference>
<comment type="similarity">
    <text evidence="2">Belongs to the CPA3 antiporters (TC 2.A.63) subunit E family.</text>
</comment>
<organism evidence="7 8">
    <name type="scientific">Halovibrio salipaludis</name>
    <dbReference type="NCBI Taxonomy" id="2032626"/>
    <lineage>
        <taxon>Bacteria</taxon>
        <taxon>Pseudomonadati</taxon>
        <taxon>Pseudomonadota</taxon>
        <taxon>Gammaproteobacteria</taxon>
        <taxon>Oceanospirillales</taxon>
        <taxon>Halomonadaceae</taxon>
        <taxon>Halovibrio</taxon>
    </lineage>
</organism>
<evidence type="ECO:0000256" key="1">
    <source>
        <dbReference type="ARBA" id="ARBA00004651"/>
    </source>
</evidence>
<dbReference type="NCBIfam" id="NF006518">
    <property type="entry name" value="PRK08965.1-2"/>
    <property type="match status" value="1"/>
</dbReference>
<evidence type="ECO:0000256" key="4">
    <source>
        <dbReference type="ARBA" id="ARBA00022692"/>
    </source>
</evidence>
<keyword evidence="6" id="KW-0472">Membrane</keyword>
<dbReference type="EMBL" id="NSKD01000006">
    <property type="protein sequence ID" value="PAU79658.1"/>
    <property type="molecule type" value="Genomic_DNA"/>
</dbReference>
<keyword evidence="3" id="KW-1003">Cell membrane</keyword>
<evidence type="ECO:0000313" key="8">
    <source>
        <dbReference type="Proteomes" id="UP000218896"/>
    </source>
</evidence>
<comment type="caution">
    <text evidence="7">The sequence shown here is derived from an EMBL/GenBank/DDBJ whole genome shotgun (WGS) entry which is preliminary data.</text>
</comment>
<evidence type="ECO:0000256" key="6">
    <source>
        <dbReference type="ARBA" id="ARBA00023136"/>
    </source>
</evidence>
<evidence type="ECO:0000256" key="2">
    <source>
        <dbReference type="ARBA" id="ARBA00006228"/>
    </source>
</evidence>
<evidence type="ECO:0000313" key="7">
    <source>
        <dbReference type="EMBL" id="PAU79658.1"/>
    </source>
</evidence>
<protein>
    <submittedName>
        <fullName evidence="7">Na+/H+ antiporter subunit E</fullName>
    </submittedName>
</protein>
<dbReference type="InterPro" id="IPR002758">
    <property type="entry name" value="Cation_antiport_E"/>
</dbReference>
<sequence length="167" mass="19210">MTLMPQLTHWWPRPHFSLFLLVLWLLLVNSVSPGQVLIGAVLGWLIPFSTQQFWPERPHLHNPGRLLLYMLRLLVDILRSNLTVARLILRDPDTLTPGFVRYPLSLTNEFAITMLASSISLTPGTVSAGLSPDRAYLLVHVLHLDDEDELIEQIRERYETPLREILE</sequence>
<accession>A0A2A2F3X7</accession>
<dbReference type="OrthoDB" id="9807187at2"/>
<evidence type="ECO:0000256" key="3">
    <source>
        <dbReference type="ARBA" id="ARBA00022475"/>
    </source>
</evidence>
<evidence type="ECO:0000256" key="5">
    <source>
        <dbReference type="ARBA" id="ARBA00022989"/>
    </source>
</evidence>
<proteinExistence type="inferred from homology"/>
<dbReference type="PIRSF" id="PIRSF019239">
    <property type="entry name" value="MrpE"/>
    <property type="match status" value="1"/>
</dbReference>
<comment type="subcellular location">
    <subcellularLocation>
        <location evidence="1">Cell membrane</location>
        <topology evidence="1">Multi-pass membrane protein</topology>
    </subcellularLocation>
</comment>
<name>A0A2A2F3X7_9GAMM</name>